<keyword evidence="1" id="KW-0812">Transmembrane</keyword>
<dbReference type="GO" id="GO:0006506">
    <property type="term" value="P:GPI anchor biosynthetic process"/>
    <property type="evidence" value="ECO:0007669"/>
    <property type="project" value="TreeGrafter"/>
</dbReference>
<feature type="transmembrane region" description="Helical" evidence="1">
    <location>
        <begin position="21"/>
        <end position="42"/>
    </location>
</feature>
<dbReference type="InterPro" id="IPR057315">
    <property type="entry name" value="Exo_endo_phos_PGAP2IP_C"/>
</dbReference>
<organism evidence="4 5">
    <name type="scientific">Acrasis kona</name>
    <dbReference type="NCBI Taxonomy" id="1008807"/>
    <lineage>
        <taxon>Eukaryota</taxon>
        <taxon>Discoba</taxon>
        <taxon>Heterolobosea</taxon>
        <taxon>Tetramitia</taxon>
        <taxon>Eutetramitia</taxon>
        <taxon>Acrasidae</taxon>
        <taxon>Acrasis</taxon>
    </lineage>
</organism>
<feature type="transmembrane region" description="Helical" evidence="1">
    <location>
        <begin position="397"/>
        <end position="417"/>
    </location>
</feature>
<dbReference type="InterPro" id="IPR036691">
    <property type="entry name" value="Endo/exonu/phosph_ase_sf"/>
</dbReference>
<gene>
    <name evidence="4" type="ORF">AKO1_015672</name>
</gene>
<name>A0AAW2ZJ04_9EUKA</name>
<feature type="transmembrane region" description="Helical" evidence="1">
    <location>
        <begin position="480"/>
        <end position="500"/>
    </location>
</feature>
<feature type="transmembrane region" description="Helical" evidence="1">
    <location>
        <begin position="230"/>
        <end position="250"/>
    </location>
</feature>
<feature type="transmembrane region" description="Helical" evidence="1">
    <location>
        <begin position="62"/>
        <end position="84"/>
    </location>
</feature>
<feature type="transmembrane region" description="Helical" evidence="1">
    <location>
        <begin position="309"/>
        <end position="334"/>
    </location>
</feature>
<dbReference type="AlphaFoldDB" id="A0AAW2ZJ04"/>
<comment type="caution">
    <text evidence="4">The sequence shown here is derived from an EMBL/GenBank/DDBJ whole genome shotgun (WGS) entry which is preliminary data.</text>
</comment>
<keyword evidence="1" id="KW-1133">Transmembrane helix</keyword>
<dbReference type="Pfam" id="PF23021">
    <property type="entry name" value="6TM_2nd_PGAP2IP"/>
    <property type="match status" value="1"/>
</dbReference>
<dbReference type="PANTHER" id="PTHR14859">
    <property type="entry name" value="CALCOFLUOR WHITE HYPERSENSITIVE PROTEIN PRECURSOR"/>
    <property type="match status" value="1"/>
</dbReference>
<keyword evidence="5" id="KW-1185">Reference proteome</keyword>
<protein>
    <recommendedName>
        <fullName evidence="6">Endonuclease/exonuclease/phosphatase domain-containing protein</fullName>
    </recommendedName>
</protein>
<keyword evidence="1" id="KW-0472">Membrane</keyword>
<feature type="transmembrane region" description="Helical" evidence="1">
    <location>
        <begin position="160"/>
        <end position="179"/>
    </location>
</feature>
<feature type="transmembrane region" description="Helical" evidence="1">
    <location>
        <begin position="528"/>
        <end position="549"/>
    </location>
</feature>
<dbReference type="Proteomes" id="UP001431209">
    <property type="component" value="Unassembled WGS sequence"/>
</dbReference>
<dbReference type="GO" id="GO:0005783">
    <property type="term" value="C:endoplasmic reticulum"/>
    <property type="evidence" value="ECO:0007669"/>
    <property type="project" value="TreeGrafter"/>
</dbReference>
<dbReference type="SUPFAM" id="SSF56219">
    <property type="entry name" value="DNase I-like"/>
    <property type="match status" value="1"/>
</dbReference>
<feature type="transmembrane region" description="Helical" evidence="1">
    <location>
        <begin position="371"/>
        <end position="391"/>
    </location>
</feature>
<dbReference type="Gene3D" id="3.60.10.10">
    <property type="entry name" value="Endonuclease/exonuclease/phosphatase"/>
    <property type="match status" value="1"/>
</dbReference>
<evidence type="ECO:0008006" key="6">
    <source>
        <dbReference type="Google" id="ProtNLM"/>
    </source>
</evidence>
<feature type="transmembrane region" description="Helical" evidence="1">
    <location>
        <begin position="340"/>
        <end position="364"/>
    </location>
</feature>
<dbReference type="InterPro" id="IPR053911">
    <property type="entry name" value="PGAP2IP_TM_2nd"/>
</dbReference>
<sequence length="821" mass="93075">MDGASITSRQTFNRLKLKNQFSWWLCSLADIWSGYVMWSLMVEFVPSIYTVLLEDESNRCTHFLWVGCVLLSPCILHLVMAFFAQIRAFMANKNHFVRSLSSDSLDGYGSGFDDDVGYVNNYFKKTWSMAAKMITLLRKPILCIVSLIGLLSNYNFSNPSARAVMVGCGVSASWLQLSCSMRDIMKDKGSSMSNRRGERQLWGVILGWLLMLYIRFAYLSLNPLFLGEHGFAITTTSLLVGSICITLVVLEELIGHFVETEEPLQVVDEHRYVVDVEQSDLDSSNFEDEEVSSSPLMVNRSKRVIIRKIILFIWMATSRGCSLGSLMFITHWLFTSSSIIPRWALLPAFPYNVLILLSVTLGCVVANVTKLFCSIIGGSLLMTSCLILCFVDNQENVYQNVFVLLILGGCLLGFLLPSMWISTLEMKSQANSNLSMSITMLVTALVYLSQMYVTSMFVVSRNYSFHSSFEDNLQRIFREKPQICFIVSCGLIVIGLRSRLFKRPQFKMEKDTALGPKRRRIPTANKRILILTFSLFLFIFIPSIISRLVSRTTTHSMPGVRMTASDDTMNNDEAESKIISYNVRQGFCVHGRNNFRDLADQIQKIVQKAHVIGLQESDTSKITSGNVDLIEYLSYHLNMKEYYGPGPRECTMGVSVMCSSNYDILSSKFHSLTSHHTQKSVLTEVEFGVTRNGTKNRSFTFFNILLGSHQLDQAKQLNETSKRLKQRKNNDVIIVGDFNLHPNSTILKNMIDDNSVVDTMAKVHGSNFKATTSKHETIDYIFYNMYEERIHLLNATVVQAKKGISDHYPVLATFQHDFTND</sequence>
<dbReference type="InterPro" id="IPR051916">
    <property type="entry name" value="GPI-anchor_lipid_remodeler"/>
</dbReference>
<feature type="transmembrane region" description="Helical" evidence="1">
    <location>
        <begin position="438"/>
        <end position="460"/>
    </location>
</feature>
<feature type="domain" description="PGAP2IP second transmembrane" evidence="2">
    <location>
        <begin position="319"/>
        <end position="455"/>
    </location>
</feature>
<accession>A0AAW2ZJ04</accession>
<dbReference type="PANTHER" id="PTHR14859:SF1">
    <property type="entry name" value="PGAP2-INTERACTING PROTEIN"/>
    <property type="match status" value="1"/>
</dbReference>
<reference evidence="4 5" key="1">
    <citation type="submission" date="2024-03" db="EMBL/GenBank/DDBJ databases">
        <title>The Acrasis kona genome and developmental transcriptomes reveal deep origins of eukaryotic multicellular pathways.</title>
        <authorList>
            <person name="Sheikh S."/>
            <person name="Fu C.-J."/>
            <person name="Brown M.W."/>
            <person name="Baldauf S.L."/>
        </authorList>
    </citation>
    <scope>NUCLEOTIDE SEQUENCE [LARGE SCALE GENOMIC DNA]</scope>
    <source>
        <strain evidence="4 5">ATCC MYA-3509</strain>
    </source>
</reference>
<dbReference type="Pfam" id="PF23226">
    <property type="entry name" value="Exo_endo_phos_PGAP2IP"/>
    <property type="match status" value="1"/>
</dbReference>
<evidence type="ECO:0000313" key="4">
    <source>
        <dbReference type="EMBL" id="KAL0488617.1"/>
    </source>
</evidence>
<evidence type="ECO:0000313" key="5">
    <source>
        <dbReference type="Proteomes" id="UP001431209"/>
    </source>
</evidence>
<dbReference type="EMBL" id="JAOPGA020001455">
    <property type="protein sequence ID" value="KAL0488617.1"/>
    <property type="molecule type" value="Genomic_DNA"/>
</dbReference>
<feature type="transmembrane region" description="Helical" evidence="1">
    <location>
        <begin position="200"/>
        <end position="218"/>
    </location>
</feature>
<proteinExistence type="predicted"/>
<evidence type="ECO:0000259" key="3">
    <source>
        <dbReference type="Pfam" id="PF23226"/>
    </source>
</evidence>
<feature type="transmembrane region" description="Helical" evidence="1">
    <location>
        <begin position="136"/>
        <end position="154"/>
    </location>
</feature>
<evidence type="ECO:0000256" key="1">
    <source>
        <dbReference type="SAM" id="Phobius"/>
    </source>
</evidence>
<dbReference type="GO" id="GO:0016020">
    <property type="term" value="C:membrane"/>
    <property type="evidence" value="ECO:0007669"/>
    <property type="project" value="GOC"/>
</dbReference>
<feature type="domain" description="PGAP2IP C-terminal nuclease-like" evidence="3">
    <location>
        <begin position="597"/>
        <end position="758"/>
    </location>
</feature>
<evidence type="ECO:0000259" key="2">
    <source>
        <dbReference type="Pfam" id="PF23021"/>
    </source>
</evidence>